<evidence type="ECO:0000313" key="1">
    <source>
        <dbReference type="EMBL" id="CAB3399113.1"/>
    </source>
</evidence>
<dbReference type="Proteomes" id="UP000494206">
    <property type="component" value="Unassembled WGS sequence"/>
</dbReference>
<dbReference type="EMBL" id="CADEPM010000001">
    <property type="protein sequence ID" value="CAB3399113.1"/>
    <property type="molecule type" value="Genomic_DNA"/>
</dbReference>
<proteinExistence type="predicted"/>
<dbReference type="OrthoDB" id="5876873at2759"/>
<comment type="caution">
    <text evidence="1">The sequence shown here is derived from an EMBL/GenBank/DDBJ whole genome shotgun (WGS) entry which is preliminary data.</text>
</comment>
<keyword evidence="2" id="KW-1185">Reference proteome</keyword>
<accession>A0A8S1EB66</accession>
<sequence>MVCKCDCKNKDCKCGDDCKCTADKCADQCGKTRCCGKTVEMKCCKDFQQRLPYANKGSILDTLLGPPTTQLPPMIPEEVMNAVGKKHKFGISHPTRNNECSNGWCGVECCHQTTIEATALPGSFTPPHPLVLVVHPAPAPLTCIPACQPLCHPECVHRLKYQVQQPHYPICRPDCMPACHVDCLIIPPERVKCYNYHCQCSPGYVPCAAFTCCMRYPNMVAKMKSNVKNEIENETHESESVEDEDQIFQFDSVSLPHHQHSPRKNVIVKLKPIYYTATNSNPYSRMQTRNTSMIPFTVPRRSTTTIAPVLALRPDKTTTSTIPITTTETPTKTTIRSTPTATSVTNMIRQAPVIAALAGKRHPVGDIRGRHVIRSENFLDVLSELAQVKLKEDINQDLTNAATIIDFMTDNIQ</sequence>
<protein>
    <submittedName>
        <fullName evidence="1">Uncharacterized protein</fullName>
    </submittedName>
</protein>
<evidence type="ECO:0000313" key="2">
    <source>
        <dbReference type="Proteomes" id="UP000494206"/>
    </source>
</evidence>
<reference evidence="1 2" key="1">
    <citation type="submission" date="2020-04" db="EMBL/GenBank/DDBJ databases">
        <authorList>
            <person name="Laetsch R D."/>
            <person name="Stevens L."/>
            <person name="Kumar S."/>
            <person name="Blaxter L. M."/>
        </authorList>
    </citation>
    <scope>NUCLEOTIDE SEQUENCE [LARGE SCALE GENOMIC DNA]</scope>
</reference>
<dbReference type="AlphaFoldDB" id="A0A8S1EB66"/>
<name>A0A8S1EB66_9PELO</name>
<organism evidence="1 2">
    <name type="scientific">Caenorhabditis bovis</name>
    <dbReference type="NCBI Taxonomy" id="2654633"/>
    <lineage>
        <taxon>Eukaryota</taxon>
        <taxon>Metazoa</taxon>
        <taxon>Ecdysozoa</taxon>
        <taxon>Nematoda</taxon>
        <taxon>Chromadorea</taxon>
        <taxon>Rhabditida</taxon>
        <taxon>Rhabditina</taxon>
        <taxon>Rhabditomorpha</taxon>
        <taxon>Rhabditoidea</taxon>
        <taxon>Rhabditidae</taxon>
        <taxon>Peloderinae</taxon>
        <taxon>Caenorhabditis</taxon>
    </lineage>
</organism>
<gene>
    <name evidence="1" type="ORF">CBOVIS_LOCUS2293</name>
</gene>